<feature type="domain" description="Peptidase S33 tripeptidyl aminopeptidase-like C-terminal" evidence="2">
    <location>
        <begin position="28"/>
        <end position="87"/>
    </location>
</feature>
<name>X1LNB9_9ZZZZ</name>
<evidence type="ECO:0000259" key="2">
    <source>
        <dbReference type="Pfam" id="PF08386"/>
    </source>
</evidence>
<keyword evidence="1" id="KW-0472">Membrane</keyword>
<evidence type="ECO:0000313" key="3">
    <source>
        <dbReference type="EMBL" id="GAH95628.1"/>
    </source>
</evidence>
<dbReference type="Pfam" id="PF08386">
    <property type="entry name" value="Abhydrolase_4"/>
    <property type="match status" value="1"/>
</dbReference>
<keyword evidence="1" id="KW-1133">Transmembrane helix</keyword>
<accession>X1LNB9</accession>
<feature type="non-terminal residue" evidence="3">
    <location>
        <position position="1"/>
    </location>
</feature>
<dbReference type="InterPro" id="IPR013595">
    <property type="entry name" value="Pept_S33_TAP-like_C"/>
</dbReference>
<organism evidence="3">
    <name type="scientific">marine sediment metagenome</name>
    <dbReference type="NCBI Taxonomy" id="412755"/>
    <lineage>
        <taxon>unclassified sequences</taxon>
        <taxon>metagenomes</taxon>
        <taxon>ecological metagenomes</taxon>
    </lineage>
</organism>
<feature type="transmembrane region" description="Helical" evidence="1">
    <location>
        <begin position="139"/>
        <end position="161"/>
    </location>
</feature>
<evidence type="ECO:0000256" key="1">
    <source>
        <dbReference type="SAM" id="Phobius"/>
    </source>
</evidence>
<dbReference type="AlphaFoldDB" id="X1LNB9"/>
<gene>
    <name evidence="3" type="ORF">S06H3_04071</name>
</gene>
<dbReference type="EMBL" id="BARV01001389">
    <property type="protein sequence ID" value="GAH95628.1"/>
    <property type="molecule type" value="Genomic_DNA"/>
</dbReference>
<sequence>DYEADMMPPGSIIGSPMSKILGGLKYGGWPIQPIPEEYRQLQDSDVETLMVNGNIDISTPAEFARDELMPHLKNGSLVVLSEMGHVSDVVNIQPDAFRHLAETFYLEGIVDDSKFQYEPMNFTPSQSAQEMAKKFVRRMALMGGGVILVIILVIIGTVWLLRKRKKRAAHITVDIL</sequence>
<proteinExistence type="predicted"/>
<comment type="caution">
    <text evidence="3">The sequence shown here is derived from an EMBL/GenBank/DDBJ whole genome shotgun (WGS) entry which is preliminary data.</text>
</comment>
<keyword evidence="1" id="KW-0812">Transmembrane</keyword>
<reference evidence="3" key="1">
    <citation type="journal article" date="2014" name="Front. Microbiol.">
        <title>High frequency of phylogenetically diverse reductive dehalogenase-homologous genes in deep subseafloor sedimentary metagenomes.</title>
        <authorList>
            <person name="Kawai M."/>
            <person name="Futagami T."/>
            <person name="Toyoda A."/>
            <person name="Takaki Y."/>
            <person name="Nishi S."/>
            <person name="Hori S."/>
            <person name="Arai W."/>
            <person name="Tsubouchi T."/>
            <person name="Morono Y."/>
            <person name="Uchiyama I."/>
            <person name="Ito T."/>
            <person name="Fujiyama A."/>
            <person name="Inagaki F."/>
            <person name="Takami H."/>
        </authorList>
    </citation>
    <scope>NUCLEOTIDE SEQUENCE</scope>
    <source>
        <strain evidence="3">Expedition CK06-06</strain>
    </source>
</reference>
<protein>
    <recommendedName>
        <fullName evidence="2">Peptidase S33 tripeptidyl aminopeptidase-like C-terminal domain-containing protein</fullName>
    </recommendedName>
</protein>